<accession>A0A644UJB2</accession>
<name>A0A644UJB2_9ZZZZ</name>
<gene>
    <name evidence="1" type="ORF">SDC9_24981</name>
</gene>
<dbReference type="AlphaFoldDB" id="A0A644UJB2"/>
<proteinExistence type="predicted"/>
<protein>
    <submittedName>
        <fullName evidence="1">Uncharacterized protein</fullName>
    </submittedName>
</protein>
<dbReference type="EMBL" id="VSSQ01000123">
    <property type="protein sequence ID" value="MPL79106.1"/>
    <property type="molecule type" value="Genomic_DNA"/>
</dbReference>
<sequence length="69" mass="7849">MVYITNCIPDRVDECIFYFAKSNVVNIEWMCVAKISSVIVPQNPVFAIYNHGTLKFVLIPFQQFDFGGG</sequence>
<reference evidence="1" key="1">
    <citation type="submission" date="2019-08" db="EMBL/GenBank/DDBJ databases">
        <authorList>
            <person name="Kucharzyk K."/>
            <person name="Murdoch R.W."/>
            <person name="Higgins S."/>
            <person name="Loffler F."/>
        </authorList>
    </citation>
    <scope>NUCLEOTIDE SEQUENCE</scope>
</reference>
<organism evidence="1">
    <name type="scientific">bioreactor metagenome</name>
    <dbReference type="NCBI Taxonomy" id="1076179"/>
    <lineage>
        <taxon>unclassified sequences</taxon>
        <taxon>metagenomes</taxon>
        <taxon>ecological metagenomes</taxon>
    </lineage>
</organism>
<comment type="caution">
    <text evidence="1">The sequence shown here is derived from an EMBL/GenBank/DDBJ whole genome shotgun (WGS) entry which is preliminary data.</text>
</comment>
<evidence type="ECO:0000313" key="1">
    <source>
        <dbReference type="EMBL" id="MPL79106.1"/>
    </source>
</evidence>